<dbReference type="InterPro" id="IPR027417">
    <property type="entry name" value="P-loop_NTPase"/>
</dbReference>
<dbReference type="SUPFAM" id="SSF52540">
    <property type="entry name" value="P-loop containing nucleoside triphosphate hydrolases"/>
    <property type="match status" value="1"/>
</dbReference>
<dbReference type="AlphaFoldDB" id="A0A5C4VLI3"/>
<comment type="similarity">
    <text evidence="1">Belongs to the ABC transporter superfamily.</text>
</comment>
<dbReference type="GO" id="GO:0016887">
    <property type="term" value="F:ATP hydrolysis activity"/>
    <property type="evidence" value="ECO:0007669"/>
    <property type="project" value="InterPro"/>
</dbReference>
<dbReference type="OrthoDB" id="9776369at2"/>
<evidence type="ECO:0000256" key="3">
    <source>
        <dbReference type="ARBA" id="ARBA00022741"/>
    </source>
</evidence>
<reference evidence="7 8" key="1">
    <citation type="journal article" date="2016" name="Int. J. Syst. Evol. Microbiol.">
        <title>Nocardioides albidus sp. nov., an actinobacterium isolated from garden soil.</title>
        <authorList>
            <person name="Singh H."/>
            <person name="Du J."/>
            <person name="Trinh H."/>
            <person name="Won K."/>
            <person name="Yang J.E."/>
            <person name="Yin C."/>
            <person name="Kook M."/>
            <person name="Yi T.H."/>
        </authorList>
    </citation>
    <scope>NUCLEOTIDE SEQUENCE [LARGE SCALE GENOMIC DNA]</scope>
    <source>
        <strain evidence="7 8">CCTCC AB 2015297</strain>
    </source>
</reference>
<gene>
    <name evidence="7" type="ORF">FHP29_20390</name>
</gene>
<dbReference type="GO" id="GO:0015807">
    <property type="term" value="P:L-amino acid transport"/>
    <property type="evidence" value="ECO:0007669"/>
    <property type="project" value="TreeGrafter"/>
</dbReference>
<proteinExistence type="inferred from homology"/>
<name>A0A5C4VLI3_9ACTN</name>
<evidence type="ECO:0000313" key="7">
    <source>
        <dbReference type="EMBL" id="TNM36495.1"/>
    </source>
</evidence>
<keyword evidence="8" id="KW-1185">Reference proteome</keyword>
<dbReference type="Gene3D" id="3.40.50.300">
    <property type="entry name" value="P-loop containing nucleotide triphosphate hydrolases"/>
    <property type="match status" value="1"/>
</dbReference>
<dbReference type="PANTHER" id="PTHR43820:SF4">
    <property type="entry name" value="HIGH-AFFINITY BRANCHED-CHAIN AMINO ACID TRANSPORT ATP-BINDING PROTEIN LIVF"/>
    <property type="match status" value="1"/>
</dbReference>
<dbReference type="InterPro" id="IPR003439">
    <property type="entry name" value="ABC_transporter-like_ATP-bd"/>
</dbReference>
<keyword evidence="4 7" id="KW-0067">ATP-binding</keyword>
<organism evidence="7 8">
    <name type="scientific">Nocardioides albidus</name>
    <dbReference type="NCBI Taxonomy" id="1517589"/>
    <lineage>
        <taxon>Bacteria</taxon>
        <taxon>Bacillati</taxon>
        <taxon>Actinomycetota</taxon>
        <taxon>Actinomycetes</taxon>
        <taxon>Propionibacteriales</taxon>
        <taxon>Nocardioidaceae</taxon>
        <taxon>Nocardioides</taxon>
    </lineage>
</organism>
<dbReference type="PANTHER" id="PTHR43820">
    <property type="entry name" value="HIGH-AFFINITY BRANCHED-CHAIN AMINO ACID TRANSPORT ATP-BINDING PROTEIN LIVF"/>
    <property type="match status" value="1"/>
</dbReference>
<dbReference type="GO" id="GO:0015658">
    <property type="term" value="F:branched-chain amino acid transmembrane transporter activity"/>
    <property type="evidence" value="ECO:0007669"/>
    <property type="project" value="TreeGrafter"/>
</dbReference>
<evidence type="ECO:0000313" key="8">
    <source>
        <dbReference type="Proteomes" id="UP000313231"/>
    </source>
</evidence>
<sequence length="241" mass="25694">MTALLEVEGLNSGYGRLQVLHDFSVAVEQSTITAVLGANGAGKSTMLKSLSGLVRPTSGKVVFDGEDITKLPVEALIQRGFTHVPEGGGVIPELTVEENLRLGGLWRTGPSAAKTTADAIDEVYDLFERLRERRTFHGHQLSGGERQMLALGRALVAKPKMVLLDEPSLGLAPPIVARIMALLRDLRDQQGLTVLLVEQNVGSALGIADEGVVISVGKVVTRGPAADLQSDVKLRHAYLGF</sequence>
<dbReference type="InterPro" id="IPR052156">
    <property type="entry name" value="BCAA_Transport_ATP-bd_LivF"/>
</dbReference>
<keyword evidence="3" id="KW-0547">Nucleotide-binding</keyword>
<comment type="caution">
    <text evidence="7">The sequence shown here is derived from an EMBL/GenBank/DDBJ whole genome shotgun (WGS) entry which is preliminary data.</text>
</comment>
<dbReference type="RefSeq" id="WP_139624680.1">
    <property type="nucleotide sequence ID" value="NZ_VDMP01000027.1"/>
</dbReference>
<keyword evidence="2" id="KW-0813">Transport</keyword>
<evidence type="ECO:0000256" key="2">
    <source>
        <dbReference type="ARBA" id="ARBA00022448"/>
    </source>
</evidence>
<dbReference type="InterPro" id="IPR017871">
    <property type="entry name" value="ABC_transporter-like_CS"/>
</dbReference>
<dbReference type="Proteomes" id="UP000313231">
    <property type="component" value="Unassembled WGS sequence"/>
</dbReference>
<dbReference type="CDD" id="cd03224">
    <property type="entry name" value="ABC_TM1139_LivF_branched"/>
    <property type="match status" value="1"/>
</dbReference>
<protein>
    <submittedName>
        <fullName evidence="7">ABC transporter ATP-binding protein</fullName>
    </submittedName>
</protein>
<dbReference type="SMART" id="SM00382">
    <property type="entry name" value="AAA"/>
    <property type="match status" value="1"/>
</dbReference>
<dbReference type="EMBL" id="VDMP01000027">
    <property type="protein sequence ID" value="TNM36495.1"/>
    <property type="molecule type" value="Genomic_DNA"/>
</dbReference>
<evidence type="ECO:0000256" key="1">
    <source>
        <dbReference type="ARBA" id="ARBA00005417"/>
    </source>
</evidence>
<keyword evidence="5" id="KW-0029">Amino-acid transport</keyword>
<dbReference type="GO" id="GO:0005524">
    <property type="term" value="F:ATP binding"/>
    <property type="evidence" value="ECO:0007669"/>
    <property type="project" value="UniProtKB-KW"/>
</dbReference>
<evidence type="ECO:0000259" key="6">
    <source>
        <dbReference type="PROSITE" id="PS50893"/>
    </source>
</evidence>
<feature type="domain" description="ABC transporter" evidence="6">
    <location>
        <begin position="5"/>
        <end position="241"/>
    </location>
</feature>
<accession>A0A5C4VLI3</accession>
<dbReference type="Pfam" id="PF00005">
    <property type="entry name" value="ABC_tran"/>
    <property type="match status" value="1"/>
</dbReference>
<dbReference type="InterPro" id="IPR003593">
    <property type="entry name" value="AAA+_ATPase"/>
</dbReference>
<dbReference type="PROSITE" id="PS00211">
    <property type="entry name" value="ABC_TRANSPORTER_1"/>
    <property type="match status" value="1"/>
</dbReference>
<dbReference type="PROSITE" id="PS50893">
    <property type="entry name" value="ABC_TRANSPORTER_2"/>
    <property type="match status" value="1"/>
</dbReference>
<evidence type="ECO:0000256" key="4">
    <source>
        <dbReference type="ARBA" id="ARBA00022840"/>
    </source>
</evidence>
<evidence type="ECO:0000256" key="5">
    <source>
        <dbReference type="ARBA" id="ARBA00022970"/>
    </source>
</evidence>